<feature type="region of interest" description="Disordered" evidence="10">
    <location>
        <begin position="380"/>
        <end position="585"/>
    </location>
</feature>
<evidence type="ECO:0000256" key="6">
    <source>
        <dbReference type="PIRSR" id="PIRSR604808-1"/>
    </source>
</evidence>
<dbReference type="FunFam" id="3.60.10.10:FF:000079">
    <property type="entry name" value="DNA-(apurinic or apyrimidinic site) lyase"/>
    <property type="match status" value="1"/>
</dbReference>
<proteinExistence type="inferred from homology"/>
<feature type="binding site" evidence="7">
    <location>
        <position position="314"/>
    </location>
    <ligand>
        <name>Mg(2+)</name>
        <dbReference type="ChEBI" id="CHEBI:18420"/>
        <label>1</label>
    </ligand>
</feature>
<feature type="site" description="Transition state stabilizer" evidence="8">
    <location>
        <position position="198"/>
    </location>
</feature>
<dbReference type="InterPro" id="IPR005135">
    <property type="entry name" value="Endo/exonuclease/phosphatase"/>
</dbReference>
<dbReference type="GO" id="GO:0003677">
    <property type="term" value="F:DNA binding"/>
    <property type="evidence" value="ECO:0007669"/>
    <property type="project" value="InterPro"/>
</dbReference>
<gene>
    <name evidence="13" type="primary">APN2</name>
</gene>
<feature type="region of interest" description="Disordered" evidence="10">
    <location>
        <begin position="620"/>
        <end position="663"/>
    </location>
</feature>
<dbReference type="GO" id="GO:0016829">
    <property type="term" value="F:lyase activity"/>
    <property type="evidence" value="ECO:0007669"/>
    <property type="project" value="UniProtKB-KW"/>
</dbReference>
<dbReference type="GO" id="GO:0008311">
    <property type="term" value="F:double-stranded DNA 3'-5' DNA exonuclease activity"/>
    <property type="evidence" value="ECO:0007669"/>
    <property type="project" value="TreeGrafter"/>
</dbReference>
<accession>A0A1W5RQU9</accession>
<feature type="compositionally biased region" description="Basic and acidic residues" evidence="10">
    <location>
        <begin position="503"/>
        <end position="514"/>
    </location>
</feature>
<dbReference type="CDD" id="cd09088">
    <property type="entry name" value="Ape2-like_AP-endo"/>
    <property type="match status" value="1"/>
</dbReference>
<keyword evidence="7" id="KW-0464">Manganese</keyword>
<evidence type="ECO:0000256" key="9">
    <source>
        <dbReference type="RuleBase" id="RU362131"/>
    </source>
</evidence>
<dbReference type="InterPro" id="IPR036691">
    <property type="entry name" value="Endo/exonu/phosph_ase_sf"/>
</dbReference>
<comment type="similarity">
    <text evidence="2 9">Belongs to the DNA repair enzymes AP/ExoA family.</text>
</comment>
<evidence type="ECO:0000256" key="2">
    <source>
        <dbReference type="ARBA" id="ARBA00007092"/>
    </source>
</evidence>
<protein>
    <recommendedName>
        <fullName evidence="9">DNA-(apurinic or apyrimidinic site) endonuclease</fullName>
        <ecNumber evidence="9">3.1.-.-</ecNumber>
    </recommendedName>
</protein>
<feature type="active site" evidence="6">
    <location>
        <position position="157"/>
    </location>
</feature>
<feature type="site" description="Interaction with DNA substrate" evidence="8">
    <location>
        <position position="314"/>
    </location>
</feature>
<keyword evidence="5 7" id="KW-0460">Magnesium</keyword>
<feature type="compositionally biased region" description="Polar residues" evidence="10">
    <location>
        <begin position="400"/>
        <end position="409"/>
    </location>
</feature>
<dbReference type="GO" id="GO:0046872">
    <property type="term" value="F:metal ion binding"/>
    <property type="evidence" value="ECO:0007669"/>
    <property type="project" value="UniProtKB-KW"/>
</dbReference>
<feature type="compositionally biased region" description="Polar residues" evidence="10">
    <location>
        <begin position="423"/>
        <end position="434"/>
    </location>
</feature>
<dbReference type="PANTHER" id="PTHR22748:SF4">
    <property type="entry name" value="DNA-(APURINIC OR APYRIMIDINIC SITE) ENDONUCLEASE 2"/>
    <property type="match status" value="1"/>
</dbReference>
<feature type="compositionally biased region" description="Polar residues" evidence="10">
    <location>
        <begin position="529"/>
        <end position="554"/>
    </location>
</feature>
<feature type="active site" description="Proton donor/acceptor" evidence="6">
    <location>
        <position position="196"/>
    </location>
</feature>
<evidence type="ECO:0000256" key="4">
    <source>
        <dbReference type="ARBA" id="ARBA00022801"/>
    </source>
</evidence>
<dbReference type="Pfam" id="PF03372">
    <property type="entry name" value="Exo_endo_phos"/>
    <property type="match status" value="1"/>
</dbReference>
<dbReference type="NCBIfam" id="TIGR00633">
    <property type="entry name" value="xth"/>
    <property type="match status" value="1"/>
</dbReference>
<dbReference type="PROSITE" id="PS00726">
    <property type="entry name" value="AP_NUCLEASE_F1_1"/>
    <property type="match status" value="1"/>
</dbReference>
<keyword evidence="13" id="KW-0456">Lyase</keyword>
<feature type="binding site" evidence="7">
    <location>
        <position position="44"/>
    </location>
    <ligand>
        <name>Mg(2+)</name>
        <dbReference type="ChEBI" id="CHEBI:18420"/>
        <label>1</label>
    </ligand>
</feature>
<keyword evidence="9" id="KW-0227">DNA damage</keyword>
<dbReference type="PANTHER" id="PTHR22748">
    <property type="entry name" value="AP ENDONUCLEASE"/>
    <property type="match status" value="1"/>
</dbReference>
<evidence type="ECO:0000256" key="3">
    <source>
        <dbReference type="ARBA" id="ARBA00022723"/>
    </source>
</evidence>
<evidence type="ECO:0000313" key="13">
    <source>
        <dbReference type="EMBL" id="AQX35419.1"/>
    </source>
</evidence>
<dbReference type="EMBL" id="KX280783">
    <property type="protein sequence ID" value="AQX35419.1"/>
    <property type="molecule type" value="Genomic_DNA"/>
</dbReference>
<feature type="binding site" evidence="7">
    <location>
        <position position="9"/>
    </location>
    <ligand>
        <name>Mg(2+)</name>
        <dbReference type="ChEBI" id="CHEBI:18420"/>
        <label>1</label>
    </ligand>
</feature>
<dbReference type="SUPFAM" id="SSF56219">
    <property type="entry name" value="DNase I-like"/>
    <property type="match status" value="1"/>
</dbReference>
<keyword evidence="4" id="KW-0378">Hydrolase</keyword>
<sequence length="687" mass="74889">MPLRITSWNVNGIRNPFGYQPWRDKRSFDAMFDLLEADIVVMQELKIQRKDLTDDMVLVPGWDCYFSLPKHKKGYSGVAIYTRQSACVPIRAEEGVLGVLCPPGSSTSYRNLPADQAIGGYPTDEQIAAAGVDPAALDAEGRCVALEFPAFVILGVYSPANSNGMRDDFRYGFLCALDARIRNLTALGKNIILTGDLNVSRQELDTANAEETLKKEGITHEEYVSSPNRRMFNQLLENGEVVGSRDEGREQPVLWDTCREFHPTRKGMYTHWEQKINARPGNFGSRIDYVLCSIAMKDWICDANIQEGLMGSDHCPVYAMLKDRVTLNGVEYDLPELMNPPGTFQDGQRKIEWSFKSLPALCGRLLPEFDRRRSIKDMFTRKKPASAASPGASISVAATHSATSSNGSPGVQHPTEPEPNAASAISSEPQQPSEQKAPFAEPTKSPEKKRNAAGGPTAKSTKRQKLGPASSKSNPAKGQQSLTGFLKPAARATNNGSAVNEPGSRKTMIEKERQTTPVNLYSDPGSPSPKYTSSQGAASQMTEDLNGTTANSLRTSEKTAASGDYRSTAIESASNSSVALEDFSDIPDSRETWSRLFAKRDPPRCEDHGEFCISLTTKKSGVNYQSAPAGPKKKGQNGAAPPSSGPAIGTAPPQHHEGECPKARRQIYVWKSAAENDFSRISDQPTG</sequence>
<evidence type="ECO:0000313" key="12">
    <source>
        <dbReference type="EMBL" id="AQX35417.1"/>
    </source>
</evidence>
<feature type="site" description="Important for catalytic activity" evidence="8">
    <location>
        <position position="288"/>
    </location>
</feature>
<dbReference type="AlphaFoldDB" id="A0A1W5RQU9"/>
<evidence type="ECO:0000256" key="8">
    <source>
        <dbReference type="PIRSR" id="PIRSR604808-3"/>
    </source>
</evidence>
<keyword evidence="3 7" id="KW-0479">Metal-binding</keyword>
<evidence type="ECO:0000259" key="11">
    <source>
        <dbReference type="Pfam" id="PF03372"/>
    </source>
</evidence>
<evidence type="ECO:0000256" key="1">
    <source>
        <dbReference type="ARBA" id="ARBA00001936"/>
    </source>
</evidence>
<keyword evidence="9" id="KW-0234">DNA repair</keyword>
<evidence type="ECO:0000256" key="10">
    <source>
        <dbReference type="SAM" id="MobiDB-lite"/>
    </source>
</evidence>
<comment type="cofactor">
    <cofactor evidence="1">
        <name>Mn(2+)</name>
        <dbReference type="ChEBI" id="CHEBI:29035"/>
    </cofactor>
</comment>
<dbReference type="InterPro" id="IPR004808">
    <property type="entry name" value="AP_endonuc_1"/>
</dbReference>
<evidence type="ECO:0000256" key="7">
    <source>
        <dbReference type="PIRSR" id="PIRSR604808-2"/>
    </source>
</evidence>
<feature type="binding site" evidence="7">
    <location>
        <position position="196"/>
    </location>
    <ligand>
        <name>Mg(2+)</name>
        <dbReference type="ChEBI" id="CHEBI:18420"/>
        <label>1</label>
    </ligand>
</feature>
<dbReference type="EC" id="3.1.-.-" evidence="9"/>
<dbReference type="PROSITE" id="PS00728">
    <property type="entry name" value="AP_NUCLEASE_F1_3"/>
    <property type="match status" value="1"/>
</dbReference>
<dbReference type="EMBL" id="KX280782">
    <property type="protein sequence ID" value="AQX35417.1"/>
    <property type="molecule type" value="Genomic_DNA"/>
</dbReference>
<reference evidence="13" key="1">
    <citation type="journal article" date="2017" name="Eur. J. Plant Pathol.">
        <title>MAT gene idiomorphs suggest a heterothallic sexual cycle in the citrus pathogen Phyllosticta citricarpa.</title>
        <authorList>
            <person name="Amorim R."/>
            <person name="Savi D.C."/>
            <person name="Ferrerira-Maba L."/>
            <person name="Aluizio R."/>
            <person name="Goulin E.H."/>
            <person name="Takita M.A."/>
            <person name="Machado M.A."/>
            <person name="Glienke C."/>
        </authorList>
    </citation>
    <scope>NUCLEOTIDE SEQUENCE</scope>
    <source>
        <strain evidence="13">LGMF30</strain>
        <strain evidence="12">LGMF78</strain>
    </source>
</reference>
<feature type="compositionally biased region" description="Polar residues" evidence="10">
    <location>
        <begin position="470"/>
        <end position="483"/>
    </location>
</feature>
<name>A0A1W5RQU9_9PEZI</name>
<dbReference type="GO" id="GO:0008081">
    <property type="term" value="F:phosphoric diester hydrolase activity"/>
    <property type="evidence" value="ECO:0007669"/>
    <property type="project" value="TreeGrafter"/>
</dbReference>
<feature type="compositionally biased region" description="Low complexity" evidence="10">
    <location>
        <begin position="385"/>
        <end position="398"/>
    </location>
</feature>
<feature type="compositionally biased region" description="Polar residues" evidence="10">
    <location>
        <begin position="569"/>
        <end position="578"/>
    </location>
</feature>
<dbReference type="GO" id="GO:0005634">
    <property type="term" value="C:nucleus"/>
    <property type="evidence" value="ECO:0007669"/>
    <property type="project" value="TreeGrafter"/>
</dbReference>
<feature type="binding site" evidence="7">
    <location>
        <position position="198"/>
    </location>
    <ligand>
        <name>Mg(2+)</name>
        <dbReference type="ChEBI" id="CHEBI:18420"/>
        <label>1</label>
    </ligand>
</feature>
<feature type="binding site" evidence="7">
    <location>
        <position position="313"/>
    </location>
    <ligand>
        <name>Mg(2+)</name>
        <dbReference type="ChEBI" id="CHEBI:18420"/>
        <label>1</label>
    </ligand>
</feature>
<dbReference type="InterPro" id="IPR020848">
    <property type="entry name" value="AP_endonuclease_F1_CS"/>
</dbReference>
<comment type="cofactor">
    <cofactor evidence="7 9">
        <name>Mg(2+)</name>
        <dbReference type="ChEBI" id="CHEBI:18420"/>
    </cofactor>
    <cofactor evidence="7 9">
        <name>Mn(2+)</name>
        <dbReference type="ChEBI" id="CHEBI:29035"/>
    </cofactor>
    <text evidence="7 9">Probably binds two magnesium or manganese ions per subunit.</text>
</comment>
<feature type="domain" description="Endonuclease/exonuclease/phosphatase" evidence="11">
    <location>
        <begin position="7"/>
        <end position="314"/>
    </location>
</feature>
<organism evidence="13">
    <name type="scientific">Phyllosticta citricarpa</name>
    <dbReference type="NCBI Taxonomy" id="55181"/>
    <lineage>
        <taxon>Eukaryota</taxon>
        <taxon>Fungi</taxon>
        <taxon>Dikarya</taxon>
        <taxon>Ascomycota</taxon>
        <taxon>Pezizomycotina</taxon>
        <taxon>Dothideomycetes</taxon>
        <taxon>Dothideomycetes incertae sedis</taxon>
        <taxon>Botryosphaeriales</taxon>
        <taxon>Phyllostictaceae</taxon>
        <taxon>Phyllosticta</taxon>
    </lineage>
</organism>
<dbReference type="GO" id="GO:0003906">
    <property type="term" value="F:DNA-(apurinic or apyrimidinic site) endonuclease activity"/>
    <property type="evidence" value="ECO:0007669"/>
    <property type="project" value="TreeGrafter"/>
</dbReference>
<dbReference type="GO" id="GO:0006284">
    <property type="term" value="P:base-excision repair"/>
    <property type="evidence" value="ECO:0007669"/>
    <property type="project" value="TreeGrafter"/>
</dbReference>
<feature type="active site" description="Proton acceptor" evidence="6">
    <location>
        <position position="314"/>
    </location>
</feature>
<dbReference type="Gene3D" id="3.60.10.10">
    <property type="entry name" value="Endonuclease/exonuclease/phosphatase"/>
    <property type="match status" value="1"/>
</dbReference>
<dbReference type="PROSITE" id="PS51435">
    <property type="entry name" value="AP_NUCLEASE_F1_4"/>
    <property type="match status" value="1"/>
</dbReference>
<dbReference type="InterPro" id="IPR020847">
    <property type="entry name" value="AP_endonuclease_F1_BS"/>
</dbReference>
<evidence type="ECO:0000256" key="5">
    <source>
        <dbReference type="ARBA" id="ARBA00022842"/>
    </source>
</evidence>